<evidence type="ECO:0000256" key="7">
    <source>
        <dbReference type="PIRSR" id="PIRSR601344-1"/>
    </source>
</evidence>
<dbReference type="SUPFAM" id="SSF103511">
    <property type="entry name" value="Chlorophyll a-b binding protein"/>
    <property type="match status" value="1"/>
</dbReference>
<dbReference type="GO" id="GO:0009765">
    <property type="term" value="P:photosynthesis, light harvesting"/>
    <property type="evidence" value="ECO:0007669"/>
    <property type="project" value="InterPro"/>
</dbReference>
<comment type="similarity">
    <text evidence="3">Belongs to the fucoxanthin chlorophyll protein family.</text>
</comment>
<dbReference type="Gene3D" id="1.10.3460.10">
    <property type="entry name" value="Chlorophyll a/b binding protein domain"/>
    <property type="match status" value="1"/>
</dbReference>
<reference evidence="9" key="1">
    <citation type="journal article" date="1996" name="Mol. Gen. Genet.">
        <title>The fucoxanthin-chlorophyll proteins from a chromophyte alga are part of a large multigene family: structural and evolutionary relationships to other light harvesting antennae.</title>
        <authorList>
            <person name="Durnford D.G."/>
            <person name="Aebersold R."/>
            <person name="Green B.R."/>
        </authorList>
    </citation>
    <scope>NUCLEOTIDE SEQUENCE</scope>
</reference>
<evidence type="ECO:0000256" key="4">
    <source>
        <dbReference type="ARBA" id="ARBA00022528"/>
    </source>
</evidence>
<feature type="chain" id="PRO_5004222667" evidence="8">
    <location>
        <begin position="18"/>
        <end position="210"/>
    </location>
</feature>
<keyword evidence="4" id="KW-0150">Chloroplast</keyword>
<dbReference type="Pfam" id="PF00504">
    <property type="entry name" value="Chloroa_b-bind"/>
    <property type="match status" value="1"/>
</dbReference>
<dbReference type="GO" id="GO:0009507">
    <property type="term" value="C:chloroplast"/>
    <property type="evidence" value="ECO:0007669"/>
    <property type="project" value="UniProtKB-SubCell"/>
</dbReference>
<dbReference type="PANTHER" id="PTHR21649">
    <property type="entry name" value="CHLOROPHYLL A/B BINDING PROTEIN"/>
    <property type="match status" value="1"/>
</dbReference>
<dbReference type="AlphaFoldDB" id="Q39969"/>
<dbReference type="InterPro" id="IPR022796">
    <property type="entry name" value="Chloroa_b-bind"/>
</dbReference>
<protein>
    <submittedName>
        <fullName evidence="9">Fucoxanthin chlorophyll a /c binding protein</fullName>
    </submittedName>
</protein>
<feature type="binding site" evidence="7">
    <location>
        <position position="71"/>
    </location>
    <ligand>
        <name>chlorophyll a</name>
        <dbReference type="ChEBI" id="CHEBI:58416"/>
        <label>1</label>
    </ligand>
</feature>
<evidence type="ECO:0000256" key="2">
    <source>
        <dbReference type="ARBA" id="ARBA00004229"/>
    </source>
</evidence>
<comment type="subcellular location">
    <subcellularLocation>
        <location evidence="2">Plastid</location>
        <location evidence="2">Chloroplast</location>
    </subcellularLocation>
</comment>
<dbReference type="InterPro" id="IPR001344">
    <property type="entry name" value="Chloro_AB-bd_pln"/>
</dbReference>
<keyword evidence="7" id="KW-0157">Chromophore</keyword>
<evidence type="ECO:0000256" key="1">
    <source>
        <dbReference type="ARBA" id="ARBA00004022"/>
    </source>
</evidence>
<feature type="binding site" evidence="7">
    <location>
        <position position="76"/>
    </location>
    <ligand>
        <name>chlorophyll a</name>
        <dbReference type="ChEBI" id="CHEBI:58416"/>
        <label>1</label>
    </ligand>
</feature>
<keyword evidence="8" id="KW-0732">Signal</keyword>
<name>Q39969_HETAK</name>
<keyword evidence="6" id="KW-0934">Plastid</keyword>
<keyword evidence="7" id="KW-0148">Chlorophyll</keyword>
<feature type="signal peptide" evidence="8">
    <location>
        <begin position="1"/>
        <end position="17"/>
    </location>
</feature>
<dbReference type="GO" id="GO:0016168">
    <property type="term" value="F:chlorophyll binding"/>
    <property type="evidence" value="ECO:0007669"/>
    <property type="project" value="UniProtKB-KW"/>
</dbReference>
<keyword evidence="5" id="KW-0602">Photosynthesis</keyword>
<dbReference type="GO" id="GO:0016020">
    <property type="term" value="C:membrane"/>
    <property type="evidence" value="ECO:0007669"/>
    <property type="project" value="InterPro"/>
</dbReference>
<evidence type="ECO:0000256" key="8">
    <source>
        <dbReference type="SAM" id="SignalP"/>
    </source>
</evidence>
<sequence>MSLKLATLAAALMGASAFVAPNKMGVAKSSSALKMSFENEIGVQAPLGFWDPLGLLDEADQERFDRLRTVEIKHGRISMLAILGHLVTTAGVRLPGAYDLAGDQFSSLPTGLKALSALPAAGVAQTIGFIGLIELGFAQIKEELEADCEARMDAAGWDDEKKDSKRAIELNNGRAAQMGILALMVHEQLDNNPYIINSLLGSPVDFNAGF</sequence>
<comment type="function">
    <text evidence="1">The light-harvesting complex (LHC) functions as a light receptor, it captures and delivers excitation energy to photosystems with which it is closely associated. Energy is transferred from the carotenoid and chlorophyll C (or B) to chlorophyll A and the photosynthetic reaction centers where it is used to synthesize ATP and reducing power.</text>
</comment>
<evidence type="ECO:0000256" key="5">
    <source>
        <dbReference type="ARBA" id="ARBA00022531"/>
    </source>
</evidence>
<proteinExistence type="evidence at transcript level"/>
<dbReference type="EMBL" id="X99697">
    <property type="protein sequence ID" value="CAA68028.1"/>
    <property type="molecule type" value="mRNA"/>
</dbReference>
<evidence type="ECO:0000313" key="9">
    <source>
        <dbReference type="EMBL" id="CAA68028.1"/>
    </source>
</evidence>
<gene>
    <name evidence="9" type="primary">Fcp1</name>
</gene>
<organism evidence="9">
    <name type="scientific">Heterosigma akashiwo</name>
    <name type="common">Chromophytic alga</name>
    <name type="synonym">Heterosigma carterae</name>
    <dbReference type="NCBI Taxonomy" id="2829"/>
    <lineage>
        <taxon>Eukaryota</taxon>
        <taxon>Sar</taxon>
        <taxon>Stramenopiles</taxon>
        <taxon>Ochrophyta</taxon>
        <taxon>Raphidophyceae</taxon>
        <taxon>Chattonellales</taxon>
        <taxon>Chattonellaceae</taxon>
        <taxon>Heterosigma</taxon>
    </lineage>
</organism>
<evidence type="ECO:0000256" key="3">
    <source>
        <dbReference type="ARBA" id="ARBA00005933"/>
    </source>
</evidence>
<accession>Q39969</accession>
<evidence type="ECO:0000256" key="6">
    <source>
        <dbReference type="ARBA" id="ARBA00022640"/>
    </source>
</evidence>